<gene>
    <name evidence="6" type="ORF">CCACVL1_18401</name>
</gene>
<keyword evidence="5" id="KW-0732">Signal</keyword>
<dbReference type="Proteomes" id="UP000188268">
    <property type="component" value="Unassembled WGS sequence"/>
</dbReference>
<evidence type="ECO:0000256" key="1">
    <source>
        <dbReference type="ARBA" id="ARBA00008668"/>
    </source>
</evidence>
<evidence type="ECO:0000256" key="5">
    <source>
        <dbReference type="SAM" id="SignalP"/>
    </source>
</evidence>
<dbReference type="STRING" id="210143.A0A1R3HLG1"/>
<protein>
    <submittedName>
        <fullName evidence="6">Lipase, GDSL</fullName>
    </submittedName>
</protein>
<dbReference type="PANTHER" id="PTHR45648:SF7">
    <property type="entry name" value="OS12G0126100 PROTEIN"/>
    <property type="match status" value="1"/>
</dbReference>
<dbReference type="OrthoDB" id="1600564at2759"/>
<dbReference type="AlphaFoldDB" id="A0A1R3HLG1"/>
<dbReference type="InterPro" id="IPR051058">
    <property type="entry name" value="GDSL_Est/Lipase"/>
</dbReference>
<name>A0A1R3HLG1_COCAP</name>
<feature type="chain" id="PRO_5012187405" evidence="5">
    <location>
        <begin position="26"/>
        <end position="368"/>
    </location>
</feature>
<keyword evidence="4" id="KW-0443">Lipid metabolism</keyword>
<feature type="signal peptide" evidence="5">
    <location>
        <begin position="1"/>
        <end position="25"/>
    </location>
</feature>
<sequence>MKMERIALFMAAAVVVMGTTTIAMGQEISSSNVSAIYVLGDSSVDCGLNSMFYPFVHRSHSLLPCNGSNSILPPYLLAEKMGLPYPESFYIQNGSIEALLSGLNFGAAEATIMSPNSLSHQSLNIQLRQLFETFQLLELQLGQEMASRFTRSSMVYLSFGKDDYISLFLHRFSGVMVNYSSQAFAQILVDQMVRAMRNLYNMNVRKVVCMGLLPLGCTPSLLSEWHIPTTGRFDDVVTGCVEVINQLVLEYNTMLEQQIVILNQELLDAQIVFCDVYHGLRKIITYPNFFGFKEAKSACCGLGLYDGVIGCLSSDMACNNVSAHVWWDLYNPTPQVNSLLADSMWSGEDLLSDICRPTTLHHLFYNPV</sequence>
<dbReference type="OMA" id="SHVWWDL"/>
<dbReference type="Gene3D" id="3.40.50.1110">
    <property type="entry name" value="SGNH hydrolase"/>
    <property type="match status" value="1"/>
</dbReference>
<evidence type="ECO:0000256" key="4">
    <source>
        <dbReference type="ARBA" id="ARBA00023098"/>
    </source>
</evidence>
<reference evidence="6 7" key="1">
    <citation type="submission" date="2013-09" db="EMBL/GenBank/DDBJ databases">
        <title>Corchorus capsularis genome sequencing.</title>
        <authorList>
            <person name="Alam M."/>
            <person name="Haque M.S."/>
            <person name="Islam M.S."/>
            <person name="Emdad E.M."/>
            <person name="Islam M.M."/>
            <person name="Ahmed B."/>
            <person name="Halim A."/>
            <person name="Hossen Q.M.M."/>
            <person name="Hossain M.Z."/>
            <person name="Ahmed R."/>
            <person name="Khan M.M."/>
            <person name="Islam R."/>
            <person name="Rashid M.M."/>
            <person name="Khan S.A."/>
            <person name="Rahman M.S."/>
            <person name="Alam M."/>
        </authorList>
    </citation>
    <scope>NUCLEOTIDE SEQUENCE [LARGE SCALE GENOMIC DNA]</scope>
    <source>
        <strain evidence="7">cv. CVL-1</strain>
        <tissue evidence="6">Whole seedling</tissue>
    </source>
</reference>
<dbReference type="InterPro" id="IPR001087">
    <property type="entry name" value="GDSL"/>
</dbReference>
<keyword evidence="2" id="KW-0378">Hydrolase</keyword>
<dbReference type="GO" id="GO:0016788">
    <property type="term" value="F:hydrolase activity, acting on ester bonds"/>
    <property type="evidence" value="ECO:0007669"/>
    <property type="project" value="InterPro"/>
</dbReference>
<dbReference type="Pfam" id="PF00657">
    <property type="entry name" value="Lipase_GDSL"/>
    <property type="match status" value="1"/>
</dbReference>
<dbReference type="GO" id="GO:0016042">
    <property type="term" value="P:lipid catabolic process"/>
    <property type="evidence" value="ECO:0007669"/>
    <property type="project" value="UniProtKB-KW"/>
</dbReference>
<organism evidence="6 7">
    <name type="scientific">Corchorus capsularis</name>
    <name type="common">Jute</name>
    <dbReference type="NCBI Taxonomy" id="210143"/>
    <lineage>
        <taxon>Eukaryota</taxon>
        <taxon>Viridiplantae</taxon>
        <taxon>Streptophyta</taxon>
        <taxon>Embryophyta</taxon>
        <taxon>Tracheophyta</taxon>
        <taxon>Spermatophyta</taxon>
        <taxon>Magnoliopsida</taxon>
        <taxon>eudicotyledons</taxon>
        <taxon>Gunneridae</taxon>
        <taxon>Pentapetalae</taxon>
        <taxon>rosids</taxon>
        <taxon>malvids</taxon>
        <taxon>Malvales</taxon>
        <taxon>Malvaceae</taxon>
        <taxon>Grewioideae</taxon>
        <taxon>Apeibeae</taxon>
        <taxon>Corchorus</taxon>
    </lineage>
</organism>
<proteinExistence type="inferred from homology"/>
<accession>A0A1R3HLG1</accession>
<evidence type="ECO:0000313" key="7">
    <source>
        <dbReference type="Proteomes" id="UP000188268"/>
    </source>
</evidence>
<dbReference type="EMBL" id="AWWV01011696">
    <property type="protein sequence ID" value="OMO71154.1"/>
    <property type="molecule type" value="Genomic_DNA"/>
</dbReference>
<comment type="similarity">
    <text evidence="1">Belongs to the 'GDSL' lipolytic enzyme family.</text>
</comment>
<evidence type="ECO:0000313" key="6">
    <source>
        <dbReference type="EMBL" id="OMO71154.1"/>
    </source>
</evidence>
<evidence type="ECO:0000256" key="3">
    <source>
        <dbReference type="ARBA" id="ARBA00022963"/>
    </source>
</evidence>
<dbReference type="Gramene" id="OMO71154">
    <property type="protein sequence ID" value="OMO71154"/>
    <property type="gene ID" value="CCACVL1_18401"/>
</dbReference>
<keyword evidence="3" id="KW-0442">Lipid degradation</keyword>
<keyword evidence="7" id="KW-1185">Reference proteome</keyword>
<dbReference type="InterPro" id="IPR036514">
    <property type="entry name" value="SGNH_hydro_sf"/>
</dbReference>
<dbReference type="PANTHER" id="PTHR45648">
    <property type="entry name" value="GDSL LIPASE/ACYLHYDROLASE FAMILY PROTEIN (AFU_ORTHOLOGUE AFUA_4G14700)"/>
    <property type="match status" value="1"/>
</dbReference>
<evidence type="ECO:0000256" key="2">
    <source>
        <dbReference type="ARBA" id="ARBA00022801"/>
    </source>
</evidence>
<comment type="caution">
    <text evidence="6">The sequence shown here is derived from an EMBL/GenBank/DDBJ whole genome shotgun (WGS) entry which is preliminary data.</text>
</comment>